<evidence type="ECO:0000313" key="2">
    <source>
        <dbReference type="Proteomes" id="UP000001542"/>
    </source>
</evidence>
<evidence type="ECO:0000313" key="1">
    <source>
        <dbReference type="EMBL" id="EAX92405.1"/>
    </source>
</evidence>
<sequence length="84" mass="9504">MTNPVTVNGIRYYMYSDHVKLGKDEYLKDDGEPTAAVSRTALQDHLVIEKSFQGLPITELAEDGFFRCILITKLTIKANIKFIP</sequence>
<proteinExistence type="predicted"/>
<gene>
    <name evidence="1" type="ORF">TVAG_482810</name>
</gene>
<dbReference type="VEuPathDB" id="TrichDB:TVAG_482810"/>
<accession>A2FRR6</accession>
<organism evidence="1 2">
    <name type="scientific">Trichomonas vaginalis (strain ATCC PRA-98 / G3)</name>
    <dbReference type="NCBI Taxonomy" id="412133"/>
    <lineage>
        <taxon>Eukaryota</taxon>
        <taxon>Metamonada</taxon>
        <taxon>Parabasalia</taxon>
        <taxon>Trichomonadida</taxon>
        <taxon>Trichomonadidae</taxon>
        <taxon>Trichomonas</taxon>
    </lineage>
</organism>
<reference evidence="1" key="2">
    <citation type="journal article" date="2007" name="Science">
        <title>Draft genome sequence of the sexually transmitted pathogen Trichomonas vaginalis.</title>
        <authorList>
            <person name="Carlton J.M."/>
            <person name="Hirt R.P."/>
            <person name="Silva J.C."/>
            <person name="Delcher A.L."/>
            <person name="Schatz M."/>
            <person name="Zhao Q."/>
            <person name="Wortman J.R."/>
            <person name="Bidwell S.L."/>
            <person name="Alsmark U.C.M."/>
            <person name="Besteiro S."/>
            <person name="Sicheritz-Ponten T."/>
            <person name="Noel C.J."/>
            <person name="Dacks J.B."/>
            <person name="Foster P.G."/>
            <person name="Simillion C."/>
            <person name="Van de Peer Y."/>
            <person name="Miranda-Saavedra D."/>
            <person name="Barton G.J."/>
            <person name="Westrop G.D."/>
            <person name="Mueller S."/>
            <person name="Dessi D."/>
            <person name="Fiori P.L."/>
            <person name="Ren Q."/>
            <person name="Paulsen I."/>
            <person name="Zhang H."/>
            <person name="Bastida-Corcuera F.D."/>
            <person name="Simoes-Barbosa A."/>
            <person name="Brown M.T."/>
            <person name="Hayes R.D."/>
            <person name="Mukherjee M."/>
            <person name="Okumura C.Y."/>
            <person name="Schneider R."/>
            <person name="Smith A.J."/>
            <person name="Vanacova S."/>
            <person name="Villalvazo M."/>
            <person name="Haas B.J."/>
            <person name="Pertea M."/>
            <person name="Feldblyum T.V."/>
            <person name="Utterback T.R."/>
            <person name="Shu C.L."/>
            <person name="Osoegawa K."/>
            <person name="de Jong P.J."/>
            <person name="Hrdy I."/>
            <person name="Horvathova L."/>
            <person name="Zubacova Z."/>
            <person name="Dolezal P."/>
            <person name="Malik S.B."/>
            <person name="Logsdon J.M. Jr."/>
            <person name="Henze K."/>
            <person name="Gupta A."/>
            <person name="Wang C.C."/>
            <person name="Dunne R.L."/>
            <person name="Upcroft J.A."/>
            <person name="Upcroft P."/>
            <person name="White O."/>
            <person name="Salzberg S.L."/>
            <person name="Tang P."/>
            <person name="Chiu C.-H."/>
            <person name="Lee Y.-S."/>
            <person name="Embley T.M."/>
            <person name="Coombs G.H."/>
            <person name="Mottram J.C."/>
            <person name="Tachezy J."/>
            <person name="Fraser-Liggett C.M."/>
            <person name="Johnson P.J."/>
        </authorList>
    </citation>
    <scope>NUCLEOTIDE SEQUENCE [LARGE SCALE GENOMIC DNA]</scope>
    <source>
        <strain evidence="1">G3</strain>
    </source>
</reference>
<dbReference type="KEGG" id="tva:4750116"/>
<dbReference type="VEuPathDB" id="TrichDB:TVAGG3_0208590"/>
<dbReference type="InParanoid" id="A2FRR6"/>
<dbReference type="EMBL" id="DS113969">
    <property type="protein sequence ID" value="EAX92405.1"/>
    <property type="molecule type" value="Genomic_DNA"/>
</dbReference>
<dbReference type="AlphaFoldDB" id="A2FRR6"/>
<keyword evidence="2" id="KW-1185">Reference proteome</keyword>
<name>A2FRR6_TRIV3</name>
<dbReference type="RefSeq" id="XP_001305335.1">
    <property type="nucleotide sequence ID" value="XM_001305334.1"/>
</dbReference>
<reference evidence="1" key="1">
    <citation type="submission" date="2006-10" db="EMBL/GenBank/DDBJ databases">
        <authorList>
            <person name="Amadeo P."/>
            <person name="Zhao Q."/>
            <person name="Wortman J."/>
            <person name="Fraser-Liggett C."/>
            <person name="Carlton J."/>
        </authorList>
    </citation>
    <scope>NUCLEOTIDE SEQUENCE</scope>
    <source>
        <strain evidence="1">G3</strain>
    </source>
</reference>
<protein>
    <submittedName>
        <fullName evidence="1">Uncharacterized protein</fullName>
    </submittedName>
</protein>
<dbReference type="Proteomes" id="UP000001542">
    <property type="component" value="Unassembled WGS sequence"/>
</dbReference>